<accession>A0A7G6RHV5</accession>
<dbReference type="Proteomes" id="UP000515518">
    <property type="component" value="Chromosome"/>
</dbReference>
<name>A0A7G6RHV5_RHILV</name>
<sequence length="460" mass="52254">MYANDPYFRQSCRQVGNNVVHYGIKPIIRNKRLRKLWKQWCREADARGQLDFYGLQFQAAIAMARDGEIIARFRPRFAYDMRTKIPFQVQLLEADYLPLEKTLQGERGNLIINGVERDQIDRTVAYWLLDHHPKDIFLAGSALPRRVPASDVLHLYMPDRIGDTRGYPWGAAAINTTQRARTYDEVQLERMIVSSTRGGYYKKPRLVGDEETIFDGADGEFRAMEPGEWVEIPEGWDIEQALPSPGDSNYADVKREYLSQLAVSFGWYVEMVNMNHDKMTSDRQYRAVQLEMIRHIEAVQHHVMVARFCQPIFERFVEAAYLAGLFVPEKGKTVEDYCDVEWMTPKRGHIHPLQEVAAVVQAIQNGIMSRKRAVAQLGEDVEDIDAENALDQARAILLKLGYPVYGLDKLPPGGIDPTAAGGSPPPLDASLLDAEDELDGDDFDGDDLQIVQHTEEAEPA</sequence>
<feature type="region of interest" description="Disordered" evidence="1">
    <location>
        <begin position="415"/>
        <end position="446"/>
    </location>
</feature>
<dbReference type="Pfam" id="PF05136">
    <property type="entry name" value="Phage_portal_2"/>
    <property type="match status" value="1"/>
</dbReference>
<protein>
    <submittedName>
        <fullName evidence="2">Phage portal protein</fullName>
    </submittedName>
</protein>
<evidence type="ECO:0000313" key="2">
    <source>
        <dbReference type="EMBL" id="QND41837.1"/>
    </source>
</evidence>
<proteinExistence type="predicted"/>
<dbReference type="EMBL" id="CP050549">
    <property type="protein sequence ID" value="QND41837.1"/>
    <property type="molecule type" value="Genomic_DNA"/>
</dbReference>
<dbReference type="GO" id="GO:0005198">
    <property type="term" value="F:structural molecule activity"/>
    <property type="evidence" value="ECO:0007669"/>
    <property type="project" value="InterPro"/>
</dbReference>
<organism evidence="2 3">
    <name type="scientific">Rhizobium leguminosarum bv. viciae</name>
    <dbReference type="NCBI Taxonomy" id="387"/>
    <lineage>
        <taxon>Bacteria</taxon>
        <taxon>Pseudomonadati</taxon>
        <taxon>Pseudomonadota</taxon>
        <taxon>Alphaproteobacteria</taxon>
        <taxon>Hyphomicrobiales</taxon>
        <taxon>Rhizobiaceae</taxon>
        <taxon>Rhizobium/Agrobacterium group</taxon>
        <taxon>Rhizobium</taxon>
    </lineage>
</organism>
<dbReference type="NCBIfam" id="TIGR01539">
    <property type="entry name" value="portal_lambda"/>
    <property type="match status" value="1"/>
</dbReference>
<gene>
    <name evidence="2" type="ORF">HB770_04145</name>
</gene>
<reference evidence="3" key="1">
    <citation type="journal article" date="2020" name="Mol. Plant Microbe">
        <title>Rhizobial microsymbionts of the narrowly endemic Oxytropis species growing in Kamchatka are characterized by significant genetic diversity and possess a set of genes that are associated with T3SS and T6SS secretion systems and can affect the development of symbiosis.</title>
        <authorList>
            <person name="Safronova V."/>
            <person name="Guro P."/>
            <person name="Sazanova A."/>
            <person name="Kuznetsova I."/>
            <person name="Belimov A."/>
            <person name="Yakubov V."/>
            <person name="Chirak E."/>
            <person name="Afonin A."/>
            <person name="Gogolev Y."/>
            <person name="Andronov E."/>
            <person name="Tikhonovich I."/>
        </authorList>
    </citation>
    <scope>NUCLEOTIDE SEQUENCE [LARGE SCALE GENOMIC DNA]</scope>
    <source>
        <strain evidence="3">RCAM0610</strain>
    </source>
</reference>
<feature type="compositionally biased region" description="Acidic residues" evidence="1">
    <location>
        <begin position="433"/>
        <end position="446"/>
    </location>
</feature>
<dbReference type="AlphaFoldDB" id="A0A7G6RHV5"/>
<evidence type="ECO:0000313" key="3">
    <source>
        <dbReference type="Proteomes" id="UP000515518"/>
    </source>
</evidence>
<dbReference type="GO" id="GO:0019068">
    <property type="term" value="P:virion assembly"/>
    <property type="evidence" value="ECO:0007669"/>
    <property type="project" value="InterPro"/>
</dbReference>
<evidence type="ECO:0000256" key="1">
    <source>
        <dbReference type="SAM" id="MobiDB-lite"/>
    </source>
</evidence>
<dbReference type="InterPro" id="IPR006429">
    <property type="entry name" value="Phage_lambda_portal"/>
</dbReference>